<feature type="domain" description="N-acetyltransferase" evidence="1">
    <location>
        <begin position="2"/>
        <end position="170"/>
    </location>
</feature>
<dbReference type="Gene3D" id="3.40.630.30">
    <property type="match status" value="1"/>
</dbReference>
<sequence>MISLKKCNINDIEQLQELCKTTYINAFHTIFNVEDVKLYATKKYSIENLRAELEDQDPQQQSYISYLIVNQDIIGYIKINNYSNKNSLDIDRLYLLDKFKGMGYGNKVLQYVESTAKENGKTCLTLTVLKLNTPAISFYEKNQFTILDYQENIILGNNSYVLLHMIKYIK</sequence>
<comment type="caution">
    <text evidence="2">The sequence shown here is derived from an EMBL/GenBank/DDBJ whole genome shotgun (WGS) entry which is preliminary data.</text>
</comment>
<dbReference type="Proteomes" id="UP000695562">
    <property type="component" value="Unassembled WGS sequence"/>
</dbReference>
<evidence type="ECO:0000313" key="2">
    <source>
        <dbReference type="EMBL" id="KAF2072531.1"/>
    </source>
</evidence>
<dbReference type="PROSITE" id="PS51186">
    <property type="entry name" value="GNAT"/>
    <property type="match status" value="1"/>
</dbReference>
<accession>A0A8J4PSR0</accession>
<keyword evidence="3" id="KW-1185">Reference proteome</keyword>
<dbReference type="Pfam" id="PF00583">
    <property type="entry name" value="Acetyltransf_1"/>
    <property type="match status" value="1"/>
</dbReference>
<name>A0A8J4PSR0_9MYCE</name>
<dbReference type="CDD" id="cd04301">
    <property type="entry name" value="NAT_SF"/>
    <property type="match status" value="1"/>
</dbReference>
<evidence type="ECO:0000313" key="3">
    <source>
        <dbReference type="Proteomes" id="UP000695562"/>
    </source>
</evidence>
<proteinExistence type="predicted"/>
<organism evidence="2 3">
    <name type="scientific">Polysphondylium violaceum</name>
    <dbReference type="NCBI Taxonomy" id="133409"/>
    <lineage>
        <taxon>Eukaryota</taxon>
        <taxon>Amoebozoa</taxon>
        <taxon>Evosea</taxon>
        <taxon>Eumycetozoa</taxon>
        <taxon>Dictyostelia</taxon>
        <taxon>Dictyosteliales</taxon>
        <taxon>Dictyosteliaceae</taxon>
        <taxon>Polysphondylium</taxon>
    </lineage>
</organism>
<dbReference type="GO" id="GO:0016747">
    <property type="term" value="F:acyltransferase activity, transferring groups other than amino-acyl groups"/>
    <property type="evidence" value="ECO:0007669"/>
    <property type="project" value="InterPro"/>
</dbReference>
<dbReference type="SUPFAM" id="SSF55729">
    <property type="entry name" value="Acyl-CoA N-acyltransferases (Nat)"/>
    <property type="match status" value="1"/>
</dbReference>
<reference evidence="2" key="1">
    <citation type="submission" date="2020-01" db="EMBL/GenBank/DDBJ databases">
        <title>Development of genomics and gene disruption for Polysphondylium violaceum indicates a role for the polyketide synthase stlB in stalk morphogenesis.</title>
        <authorList>
            <person name="Narita B."/>
            <person name="Kawabe Y."/>
            <person name="Kin K."/>
            <person name="Saito T."/>
            <person name="Gibbs R."/>
            <person name="Kuspa A."/>
            <person name="Muzny D."/>
            <person name="Queller D."/>
            <person name="Richards S."/>
            <person name="Strassman J."/>
            <person name="Sucgang R."/>
            <person name="Worley K."/>
            <person name="Schaap P."/>
        </authorList>
    </citation>
    <scope>NUCLEOTIDE SEQUENCE</scope>
    <source>
        <strain evidence="2">QSvi11</strain>
    </source>
</reference>
<protein>
    <recommendedName>
        <fullName evidence="1">N-acetyltransferase domain-containing protein</fullName>
    </recommendedName>
</protein>
<dbReference type="OrthoDB" id="9975416at2759"/>
<gene>
    <name evidence="2" type="ORF">CYY_006148</name>
</gene>
<dbReference type="AlphaFoldDB" id="A0A8J4PSR0"/>
<evidence type="ECO:0000259" key="1">
    <source>
        <dbReference type="PROSITE" id="PS51186"/>
    </source>
</evidence>
<dbReference type="EMBL" id="AJWJ01000271">
    <property type="protein sequence ID" value="KAF2072531.1"/>
    <property type="molecule type" value="Genomic_DNA"/>
</dbReference>
<dbReference type="InterPro" id="IPR016181">
    <property type="entry name" value="Acyl_CoA_acyltransferase"/>
</dbReference>
<dbReference type="InterPro" id="IPR000182">
    <property type="entry name" value="GNAT_dom"/>
</dbReference>